<evidence type="ECO:0000256" key="2">
    <source>
        <dbReference type="ARBA" id="ARBA00022605"/>
    </source>
</evidence>
<dbReference type="CDD" id="cd04242">
    <property type="entry name" value="AAK_G5K_ProB"/>
    <property type="match status" value="1"/>
</dbReference>
<feature type="binding site" evidence="8">
    <location>
        <begin position="178"/>
        <end position="179"/>
    </location>
    <ligand>
        <name>ATP</name>
        <dbReference type="ChEBI" id="CHEBI:30616"/>
    </ligand>
</feature>
<dbReference type="GO" id="GO:0005524">
    <property type="term" value="F:ATP binding"/>
    <property type="evidence" value="ECO:0007669"/>
    <property type="project" value="UniProtKB-KW"/>
</dbReference>
<evidence type="ECO:0000256" key="8">
    <source>
        <dbReference type="HAMAP-Rule" id="MF_00456"/>
    </source>
</evidence>
<evidence type="ECO:0000313" key="11">
    <source>
        <dbReference type="Proteomes" id="UP001212981"/>
    </source>
</evidence>
<keyword evidence="4 8" id="KW-0808">Transferase</keyword>
<organism evidence="10 11">
    <name type="scientific">Faecalicoccus pleomorphus</name>
    <dbReference type="NCBI Taxonomy" id="1323"/>
    <lineage>
        <taxon>Bacteria</taxon>
        <taxon>Bacillati</taxon>
        <taxon>Bacillota</taxon>
        <taxon>Erysipelotrichia</taxon>
        <taxon>Erysipelotrichales</taxon>
        <taxon>Erysipelotrichaceae</taxon>
        <taxon>Faecalicoccus</taxon>
    </lineage>
</organism>
<comment type="catalytic activity">
    <reaction evidence="8">
        <text>L-glutamate + ATP = L-glutamyl 5-phosphate + ADP</text>
        <dbReference type="Rhea" id="RHEA:14877"/>
        <dbReference type="ChEBI" id="CHEBI:29985"/>
        <dbReference type="ChEBI" id="CHEBI:30616"/>
        <dbReference type="ChEBI" id="CHEBI:58274"/>
        <dbReference type="ChEBI" id="CHEBI:456216"/>
        <dbReference type="EC" id="2.7.2.11"/>
    </reaction>
</comment>
<gene>
    <name evidence="8 10" type="primary">proB</name>
    <name evidence="10" type="ORF">PND82_08035</name>
</gene>
<feature type="binding site" evidence="8">
    <location>
        <position position="158"/>
    </location>
    <ligand>
        <name>substrate</name>
    </ligand>
</feature>
<reference evidence="10" key="1">
    <citation type="submission" date="2023-01" db="EMBL/GenBank/DDBJ databases">
        <title>Human gut microbiome strain richness.</title>
        <authorList>
            <person name="Chen-Liaw A."/>
        </authorList>
    </citation>
    <scope>NUCLEOTIDE SEQUENCE</scope>
    <source>
        <strain evidence="10">D8_m1001271B151109d0_201107</strain>
    </source>
</reference>
<dbReference type="AlphaFoldDB" id="A0AAW6CT32"/>
<dbReference type="InterPro" id="IPR005715">
    <property type="entry name" value="Glu_5kinase/COase_Synthase"/>
</dbReference>
<dbReference type="InterPro" id="IPR011529">
    <property type="entry name" value="Glu_5kinase"/>
</dbReference>
<keyword evidence="2 8" id="KW-0028">Amino-acid biosynthesis</keyword>
<dbReference type="Proteomes" id="UP001212981">
    <property type="component" value="Unassembled WGS sequence"/>
</dbReference>
<feature type="binding site" evidence="8">
    <location>
        <position position="55"/>
    </location>
    <ligand>
        <name>substrate</name>
    </ligand>
</feature>
<evidence type="ECO:0000256" key="4">
    <source>
        <dbReference type="ARBA" id="ARBA00022679"/>
    </source>
</evidence>
<dbReference type="InterPro" id="IPR019797">
    <property type="entry name" value="Glutamate_5-kinase_CS"/>
</dbReference>
<dbReference type="Gene3D" id="3.40.1160.10">
    <property type="entry name" value="Acetylglutamate kinase-like"/>
    <property type="match status" value="1"/>
</dbReference>
<keyword evidence="6 8" id="KW-0418">Kinase</keyword>
<comment type="subcellular location">
    <subcellularLocation>
        <location evidence="8">Cytoplasm</location>
    </subcellularLocation>
</comment>
<evidence type="ECO:0000256" key="3">
    <source>
        <dbReference type="ARBA" id="ARBA00022650"/>
    </source>
</evidence>
<dbReference type="EC" id="2.7.2.11" evidence="8"/>
<dbReference type="PANTHER" id="PTHR43654">
    <property type="entry name" value="GLUTAMATE 5-KINASE"/>
    <property type="match status" value="1"/>
</dbReference>
<dbReference type="PANTHER" id="PTHR43654:SF1">
    <property type="entry name" value="ISOPENTENYL PHOSPHATE KINASE"/>
    <property type="match status" value="1"/>
</dbReference>
<feature type="binding site" evidence="8">
    <location>
        <position position="15"/>
    </location>
    <ligand>
        <name>ATP</name>
        <dbReference type="ChEBI" id="CHEBI:30616"/>
    </ligand>
</feature>
<dbReference type="RefSeq" id="WP_195222139.1">
    <property type="nucleotide sequence ID" value="NZ_CALCIP010000048.1"/>
</dbReference>
<keyword evidence="5 8" id="KW-0547">Nucleotide-binding</keyword>
<dbReference type="GO" id="GO:0004349">
    <property type="term" value="F:glutamate 5-kinase activity"/>
    <property type="evidence" value="ECO:0007669"/>
    <property type="project" value="UniProtKB-UniRule"/>
</dbReference>
<comment type="similarity">
    <text evidence="8">Belongs to the glutamate 5-kinase family.</text>
</comment>
<dbReference type="SUPFAM" id="SSF53633">
    <property type="entry name" value="Carbamate kinase-like"/>
    <property type="match status" value="1"/>
</dbReference>
<keyword evidence="7 8" id="KW-0067">ATP-binding</keyword>
<dbReference type="EMBL" id="JAQLXO010000013">
    <property type="protein sequence ID" value="MDB7982763.1"/>
    <property type="molecule type" value="Genomic_DNA"/>
</dbReference>
<keyword evidence="3 8" id="KW-0641">Proline biosynthesis</keyword>
<feature type="binding site" evidence="8">
    <location>
        <position position="142"/>
    </location>
    <ligand>
        <name>substrate</name>
    </ligand>
</feature>
<comment type="caution">
    <text evidence="8">Lacks conserved residue(s) required for the propagation of feature annotation.</text>
</comment>
<proteinExistence type="inferred from homology"/>
<dbReference type="PRINTS" id="PR00474">
    <property type="entry name" value="GLU5KINASE"/>
</dbReference>
<protein>
    <recommendedName>
        <fullName evidence="8">Glutamate 5-kinase</fullName>
        <ecNumber evidence="8">2.7.2.11</ecNumber>
    </recommendedName>
    <alternativeName>
        <fullName evidence="8">Gamma-glutamyl kinase</fullName>
        <shortName evidence="8">GK</shortName>
    </alternativeName>
</protein>
<dbReference type="FunFam" id="3.40.1160.10:FF:000018">
    <property type="entry name" value="Glutamate 5-kinase"/>
    <property type="match status" value="1"/>
</dbReference>
<comment type="function">
    <text evidence="8">Catalyzes the transfer of a phosphate group to glutamate to form L-glutamate 5-phosphate.</text>
</comment>
<evidence type="ECO:0000313" key="10">
    <source>
        <dbReference type="EMBL" id="MDB7982763.1"/>
    </source>
</evidence>
<evidence type="ECO:0000256" key="6">
    <source>
        <dbReference type="ARBA" id="ARBA00022777"/>
    </source>
</evidence>
<keyword evidence="1 8" id="KW-0963">Cytoplasm</keyword>
<dbReference type="InterPro" id="IPR001057">
    <property type="entry name" value="Glu/AcGlu_kinase"/>
</dbReference>
<dbReference type="InterPro" id="IPR036393">
    <property type="entry name" value="AceGlu_kinase-like_sf"/>
</dbReference>
<dbReference type="PROSITE" id="PS00902">
    <property type="entry name" value="GLUTAMATE_5_KINASE"/>
    <property type="match status" value="1"/>
</dbReference>
<dbReference type="InterPro" id="IPR001048">
    <property type="entry name" value="Asp/Glu/Uridylate_kinase"/>
</dbReference>
<evidence type="ECO:0000259" key="9">
    <source>
        <dbReference type="Pfam" id="PF00696"/>
    </source>
</evidence>
<evidence type="ECO:0000256" key="5">
    <source>
        <dbReference type="ARBA" id="ARBA00022741"/>
    </source>
</evidence>
<comment type="caution">
    <text evidence="10">The sequence shown here is derived from an EMBL/GenBank/DDBJ whole genome shotgun (WGS) entry which is preliminary data.</text>
</comment>
<sequence>MDRSCLKHKKRIVIKVGSSSITHENGDLYLSRIEKLVRVLCDLRAQGKDVVLVSSGAIACGRRALHIGRRPESTAEKQAFAAVGQARLMMVYQRLFSEYNMVASQILLTKNIMREKHARENARNTFLELFALQSIPIVNENDTISTHELLEVESFGDNDQLASTVGSLIGADLVILLSDIEGLYTDNPKTNPKAQLIRHVSHIDQTLLNMGTNESSSNVGTGGMSAKLVAAQIAMDAGADLVIAKFEEGIVTRILQGQQAGTYFCANKEINY</sequence>
<dbReference type="HAMAP" id="MF_00456">
    <property type="entry name" value="ProB"/>
    <property type="match status" value="1"/>
</dbReference>
<feature type="domain" description="Aspartate/glutamate/uridylate kinase" evidence="9">
    <location>
        <begin position="10"/>
        <end position="244"/>
    </location>
</feature>
<dbReference type="Pfam" id="PF00696">
    <property type="entry name" value="AA_kinase"/>
    <property type="match status" value="1"/>
</dbReference>
<evidence type="ECO:0000256" key="7">
    <source>
        <dbReference type="ARBA" id="ARBA00022840"/>
    </source>
</evidence>
<evidence type="ECO:0000256" key="1">
    <source>
        <dbReference type="ARBA" id="ARBA00022490"/>
    </source>
</evidence>
<accession>A0AAW6CT32</accession>
<dbReference type="GO" id="GO:0055129">
    <property type="term" value="P:L-proline biosynthetic process"/>
    <property type="evidence" value="ECO:0007669"/>
    <property type="project" value="UniProtKB-UniRule"/>
</dbReference>
<name>A0AAW6CT32_9FIRM</name>
<dbReference type="PIRSF" id="PIRSF000729">
    <property type="entry name" value="GK"/>
    <property type="match status" value="1"/>
</dbReference>
<dbReference type="GO" id="GO:0005829">
    <property type="term" value="C:cytosol"/>
    <property type="evidence" value="ECO:0007669"/>
    <property type="project" value="TreeGrafter"/>
</dbReference>
<dbReference type="NCBIfam" id="TIGR01027">
    <property type="entry name" value="proB"/>
    <property type="match status" value="1"/>
</dbReference>
<comment type="pathway">
    <text evidence="8">Amino-acid biosynthesis; L-proline biosynthesis; L-glutamate 5-semialdehyde from L-glutamate: step 1/2.</text>
</comment>
<dbReference type="InterPro" id="IPR041739">
    <property type="entry name" value="G5K_ProB"/>
</dbReference>